<organism evidence="1 2">
    <name type="scientific">Haloechinothrix aidingensis</name>
    <dbReference type="NCBI Taxonomy" id="2752311"/>
    <lineage>
        <taxon>Bacteria</taxon>
        <taxon>Bacillati</taxon>
        <taxon>Actinomycetota</taxon>
        <taxon>Actinomycetes</taxon>
        <taxon>Pseudonocardiales</taxon>
        <taxon>Pseudonocardiaceae</taxon>
        <taxon>Haloechinothrix</taxon>
    </lineage>
</organism>
<reference evidence="1 2" key="1">
    <citation type="submission" date="2020-07" db="EMBL/GenBank/DDBJ databases">
        <title>Genome of Haloechinothrix sp.</title>
        <authorList>
            <person name="Tang S.-K."/>
            <person name="Yang L."/>
            <person name="Zhu W.-Y."/>
        </authorList>
    </citation>
    <scope>NUCLEOTIDE SEQUENCE [LARGE SCALE GENOMIC DNA]</scope>
    <source>
        <strain evidence="1 2">YIM 98757</strain>
    </source>
</reference>
<protein>
    <recommendedName>
        <fullName evidence="3">ATP-grasp domain-containing protein</fullName>
    </recommendedName>
</protein>
<proteinExistence type="predicted"/>
<sequence length="71" mass="7445">MAADALSHGIPGLHRAGVDLLLPRGPGERDITVLEVNAAPMVTMQHWPWSGRPRNVAGALVGAILPDNTDA</sequence>
<dbReference type="RefSeq" id="WP_180890865.1">
    <property type="nucleotide sequence ID" value="NZ_JACCKD010000001.1"/>
</dbReference>
<evidence type="ECO:0008006" key="3">
    <source>
        <dbReference type="Google" id="ProtNLM"/>
    </source>
</evidence>
<name>A0A838A5H0_9PSEU</name>
<dbReference type="AlphaFoldDB" id="A0A838A5H0"/>
<evidence type="ECO:0000313" key="1">
    <source>
        <dbReference type="EMBL" id="MBA0123935.1"/>
    </source>
</evidence>
<dbReference type="Proteomes" id="UP000582974">
    <property type="component" value="Unassembled WGS sequence"/>
</dbReference>
<gene>
    <name evidence="1" type="ORF">H0B56_00070</name>
</gene>
<accession>A0A838A5H0</accession>
<keyword evidence="2" id="KW-1185">Reference proteome</keyword>
<dbReference type="EMBL" id="JACCKD010000001">
    <property type="protein sequence ID" value="MBA0123935.1"/>
    <property type="molecule type" value="Genomic_DNA"/>
</dbReference>
<comment type="caution">
    <text evidence="1">The sequence shown here is derived from an EMBL/GenBank/DDBJ whole genome shotgun (WGS) entry which is preliminary data.</text>
</comment>
<evidence type="ECO:0000313" key="2">
    <source>
        <dbReference type="Proteomes" id="UP000582974"/>
    </source>
</evidence>